<organism evidence="1 2">
    <name type="scientific">Lasiodiplodia mahajangana</name>
    <dbReference type="NCBI Taxonomy" id="1108764"/>
    <lineage>
        <taxon>Eukaryota</taxon>
        <taxon>Fungi</taxon>
        <taxon>Dikarya</taxon>
        <taxon>Ascomycota</taxon>
        <taxon>Pezizomycotina</taxon>
        <taxon>Dothideomycetes</taxon>
        <taxon>Dothideomycetes incertae sedis</taxon>
        <taxon>Botryosphaeriales</taxon>
        <taxon>Botryosphaeriaceae</taxon>
        <taxon>Lasiodiplodia</taxon>
    </lineage>
</organism>
<dbReference type="EMBL" id="JAPUUL010000156">
    <property type="protein sequence ID" value="KAJ8132269.1"/>
    <property type="molecule type" value="Genomic_DNA"/>
</dbReference>
<protein>
    <submittedName>
        <fullName evidence="1">Uncharacterized protein</fullName>
    </submittedName>
</protein>
<dbReference type="Proteomes" id="UP001153332">
    <property type="component" value="Unassembled WGS sequence"/>
</dbReference>
<accession>A0ACC2JXW2</accession>
<name>A0ACC2JXW2_9PEZI</name>
<gene>
    <name evidence="1" type="ORF">O1611_g1359</name>
</gene>
<evidence type="ECO:0000313" key="1">
    <source>
        <dbReference type="EMBL" id="KAJ8132269.1"/>
    </source>
</evidence>
<sequence length="109" mass="11768">MMTAPYIPQTAAMSVYGPQVPMPGPPPNTPQTTPKSAVRLRPSLPRGELPYPVTPSRTGNTGGSKDLHHGRRPHAPSCPRRRQAPAEAAPRVRAKSAHRGTIVPKAKRR</sequence>
<reference evidence="1" key="1">
    <citation type="submission" date="2022-12" db="EMBL/GenBank/DDBJ databases">
        <title>Genome Sequence of Lasiodiplodia mahajangana.</title>
        <authorList>
            <person name="Buettner E."/>
        </authorList>
    </citation>
    <scope>NUCLEOTIDE SEQUENCE</scope>
    <source>
        <strain evidence="1">VT137</strain>
    </source>
</reference>
<evidence type="ECO:0000313" key="2">
    <source>
        <dbReference type="Proteomes" id="UP001153332"/>
    </source>
</evidence>
<keyword evidence="2" id="KW-1185">Reference proteome</keyword>
<proteinExistence type="predicted"/>
<comment type="caution">
    <text evidence="1">The sequence shown here is derived from an EMBL/GenBank/DDBJ whole genome shotgun (WGS) entry which is preliminary data.</text>
</comment>